<evidence type="ECO:0000256" key="1">
    <source>
        <dbReference type="SAM" id="MobiDB-lite"/>
    </source>
</evidence>
<gene>
    <name evidence="3" type="ORF">CLIB1423_04S01134</name>
</gene>
<organism evidence="3 4">
    <name type="scientific">[Candida] railenensis</name>
    <dbReference type="NCBI Taxonomy" id="45579"/>
    <lineage>
        <taxon>Eukaryota</taxon>
        <taxon>Fungi</taxon>
        <taxon>Dikarya</taxon>
        <taxon>Ascomycota</taxon>
        <taxon>Saccharomycotina</taxon>
        <taxon>Pichiomycetes</taxon>
        <taxon>Debaryomycetaceae</taxon>
        <taxon>Kurtzmaniella</taxon>
    </lineage>
</organism>
<dbReference type="GO" id="GO:0005786">
    <property type="term" value="C:signal recognition particle, endoplasmic reticulum targeting"/>
    <property type="evidence" value="ECO:0007669"/>
    <property type="project" value="TreeGrafter"/>
</dbReference>
<feature type="domain" description="SRP9" evidence="2">
    <location>
        <begin position="5"/>
        <end position="96"/>
    </location>
</feature>
<reference evidence="3" key="1">
    <citation type="submission" date="2022-03" db="EMBL/GenBank/DDBJ databases">
        <authorList>
            <person name="Legras J.-L."/>
            <person name="Devillers H."/>
            <person name="Grondin C."/>
        </authorList>
    </citation>
    <scope>NUCLEOTIDE SEQUENCE</scope>
    <source>
        <strain evidence="3">CLIB 1423</strain>
    </source>
</reference>
<feature type="compositionally biased region" description="Basic and acidic residues" evidence="1">
    <location>
        <begin position="113"/>
        <end position="125"/>
    </location>
</feature>
<dbReference type="InterPro" id="IPR039432">
    <property type="entry name" value="SRP9_dom"/>
</dbReference>
<feature type="compositionally biased region" description="Basic residues" evidence="1">
    <location>
        <begin position="172"/>
        <end position="183"/>
    </location>
</feature>
<keyword evidence="4" id="KW-1185">Reference proteome</keyword>
<dbReference type="Proteomes" id="UP000837801">
    <property type="component" value="Unassembled WGS sequence"/>
</dbReference>
<feature type="region of interest" description="Disordered" evidence="1">
    <location>
        <begin position="94"/>
        <end position="183"/>
    </location>
</feature>
<feature type="compositionally biased region" description="Low complexity" evidence="1">
    <location>
        <begin position="157"/>
        <end position="171"/>
    </location>
</feature>
<evidence type="ECO:0000259" key="2">
    <source>
        <dbReference type="Pfam" id="PF05486"/>
    </source>
</evidence>
<name>A0A9P0VXI9_9ASCO</name>
<dbReference type="InterPro" id="IPR039914">
    <property type="entry name" value="SRP9-like"/>
</dbReference>
<evidence type="ECO:0000313" key="4">
    <source>
        <dbReference type="Proteomes" id="UP000837801"/>
    </source>
</evidence>
<dbReference type="PANTHER" id="PTHR12834">
    <property type="entry name" value="SIGNAL RECOGNITION PARTICLE 9 KDA PROTEIN"/>
    <property type="match status" value="1"/>
</dbReference>
<dbReference type="AlphaFoldDB" id="A0A9P0VXI9"/>
<dbReference type="OrthoDB" id="5419752at2759"/>
<evidence type="ECO:0000313" key="3">
    <source>
        <dbReference type="EMBL" id="CAH2351574.1"/>
    </source>
</evidence>
<sequence length="183" mass="19991">MPSESTVDRFIESSSRLLSAYPTTTTLSITYANALKKSKTNKEGTKKEDDADSKKATNIVTFKCYEPNAGKCIKYSTYKVKELSRLLTFVGPRGVSVTKPINKKRKLEDSDENSDKKTKTEKTSSAEHAAGLASIMSNVKFEEETVAKFSTPQPEEAASSAANSTATTTSASKKKNKKKKGKK</sequence>
<dbReference type="Pfam" id="PF05486">
    <property type="entry name" value="SRP9-21"/>
    <property type="match status" value="1"/>
</dbReference>
<protein>
    <submittedName>
        <fullName evidence="3">Signal recognition particle subunit Srp21p</fullName>
    </submittedName>
</protein>
<dbReference type="GO" id="GO:0006614">
    <property type="term" value="P:SRP-dependent cotranslational protein targeting to membrane"/>
    <property type="evidence" value="ECO:0007669"/>
    <property type="project" value="InterPro"/>
</dbReference>
<accession>A0A9P0VXI9</accession>
<proteinExistence type="predicted"/>
<dbReference type="EMBL" id="CAKXYY010000004">
    <property type="protein sequence ID" value="CAH2351574.1"/>
    <property type="molecule type" value="Genomic_DNA"/>
</dbReference>
<dbReference type="PANTHER" id="PTHR12834:SF12">
    <property type="entry name" value="SIGNAL RECOGNITION PARTICLE 9 KDA PROTEIN"/>
    <property type="match status" value="1"/>
</dbReference>
<comment type="caution">
    <text evidence="3">The sequence shown here is derived from an EMBL/GenBank/DDBJ whole genome shotgun (WGS) entry which is preliminary data.</text>
</comment>